<keyword evidence="2" id="KW-1185">Reference proteome</keyword>
<evidence type="ECO:0000313" key="2">
    <source>
        <dbReference type="Proteomes" id="UP000253862"/>
    </source>
</evidence>
<dbReference type="InterPro" id="IPR036768">
    <property type="entry name" value="PolIII_chi_sf"/>
</dbReference>
<name>A0A345JPL4_9GAMM</name>
<dbReference type="EMBL" id="CP022375">
    <property type="protein sequence ID" value="AXH29260.1"/>
    <property type="molecule type" value="Genomic_DNA"/>
</dbReference>
<dbReference type="InterPro" id="IPR007459">
    <property type="entry name" value="DNA_pol3_chi"/>
</dbReference>
<accession>A0A345JPL4</accession>
<dbReference type="GO" id="GO:0003677">
    <property type="term" value="F:DNA binding"/>
    <property type="evidence" value="ECO:0007669"/>
    <property type="project" value="InterPro"/>
</dbReference>
<organism evidence="1 2">
    <name type="scientific">Francisella opportunistica</name>
    <dbReference type="NCBI Taxonomy" id="2016517"/>
    <lineage>
        <taxon>Bacteria</taxon>
        <taxon>Pseudomonadati</taxon>
        <taxon>Pseudomonadota</taxon>
        <taxon>Gammaproteobacteria</taxon>
        <taxon>Thiotrichales</taxon>
        <taxon>Francisellaceae</taxon>
        <taxon>Francisella</taxon>
    </lineage>
</organism>
<sequence length="151" mass="17548">MKVEFRVLQTQDINQMLDDLIAAVIKEYNLQKTIAILAPTGIAKHLDDKLWQDGQDSFIPHHCAINTREYNRYKSIPILITDNMFITSGFDELINLIDIPIDSNKVSVSSLVEFVYQDKKVIENLRKKYVYYKKLGFDIKTVNYGNVPNEY</sequence>
<dbReference type="PANTHER" id="PTHR38767:SF1">
    <property type="entry name" value="DNA POLYMERASE III SUBUNIT CHI"/>
    <property type="match status" value="1"/>
</dbReference>
<dbReference type="PANTHER" id="PTHR38767">
    <property type="entry name" value="DNA POLYMERASE III SUBUNIT CHI"/>
    <property type="match status" value="1"/>
</dbReference>
<dbReference type="Pfam" id="PF04364">
    <property type="entry name" value="DNA_pol3_chi"/>
    <property type="match status" value="1"/>
</dbReference>
<dbReference type="GO" id="GO:0032298">
    <property type="term" value="P:positive regulation of DNA-templated DNA replication initiation"/>
    <property type="evidence" value="ECO:0007669"/>
    <property type="project" value="TreeGrafter"/>
</dbReference>
<gene>
    <name evidence="1" type="ORF">CGC43_00975</name>
</gene>
<proteinExistence type="predicted"/>
<evidence type="ECO:0000313" key="1">
    <source>
        <dbReference type="EMBL" id="AXH29260.1"/>
    </source>
</evidence>
<protein>
    <submittedName>
        <fullName evidence="1">DNA polymerase III subunit chi</fullName>
    </submittedName>
</protein>
<dbReference type="KEGG" id="foo:CGC45_00970"/>
<dbReference type="Gene3D" id="3.40.50.10110">
    <property type="entry name" value="DNA polymerase III subunit chi"/>
    <property type="match status" value="1"/>
</dbReference>
<dbReference type="OrthoDB" id="9795973at2"/>
<dbReference type="AlphaFoldDB" id="A0A345JPL4"/>
<dbReference type="SUPFAM" id="SSF102400">
    <property type="entry name" value="DNA polymerase III chi subunit"/>
    <property type="match status" value="1"/>
</dbReference>
<dbReference type="Proteomes" id="UP000253862">
    <property type="component" value="Chromosome"/>
</dbReference>
<dbReference type="RefSeq" id="WP_071628555.1">
    <property type="nucleotide sequence ID" value="NZ_CP022375.1"/>
</dbReference>
<reference evidence="1 2" key="1">
    <citation type="submission" date="2017-07" db="EMBL/GenBank/DDBJ databases">
        <title>Complete genome sequences and comparative analysis of the novel pathogen Francisella opportunistica.</title>
        <authorList>
            <person name="Dietrich E.A."/>
            <person name="Kingry L.C."/>
            <person name="Petersen J.M."/>
        </authorList>
    </citation>
    <scope>NUCLEOTIDE SEQUENCE [LARGE SCALE GENOMIC DNA]</scope>
    <source>
        <strain evidence="1 2">14-2155</strain>
    </source>
</reference>
<dbReference type="GO" id="GO:0006260">
    <property type="term" value="P:DNA replication"/>
    <property type="evidence" value="ECO:0007669"/>
    <property type="project" value="InterPro"/>
</dbReference>
<dbReference type="GO" id="GO:0003887">
    <property type="term" value="F:DNA-directed DNA polymerase activity"/>
    <property type="evidence" value="ECO:0007669"/>
    <property type="project" value="InterPro"/>
</dbReference>